<accession>A0A399F889</accession>
<dbReference type="SUPFAM" id="SSF56645">
    <property type="entry name" value="Acyl-CoA dehydrogenase NM domain-like"/>
    <property type="match status" value="1"/>
</dbReference>
<evidence type="ECO:0000256" key="3">
    <source>
        <dbReference type="ARBA" id="ARBA00022630"/>
    </source>
</evidence>
<proteinExistence type="inferred from homology"/>
<evidence type="ECO:0000259" key="9">
    <source>
        <dbReference type="Pfam" id="PF02771"/>
    </source>
</evidence>
<dbReference type="SUPFAM" id="SSF47203">
    <property type="entry name" value="Acyl-CoA dehydrogenase C-terminal domain-like"/>
    <property type="match status" value="1"/>
</dbReference>
<dbReference type="PANTHER" id="PTHR43884:SF12">
    <property type="entry name" value="ISOVALERYL-COA DEHYDROGENASE, MITOCHONDRIAL-RELATED"/>
    <property type="match status" value="1"/>
</dbReference>
<dbReference type="GO" id="GO:0003995">
    <property type="term" value="F:acyl-CoA dehydrogenase activity"/>
    <property type="evidence" value="ECO:0007669"/>
    <property type="project" value="InterPro"/>
</dbReference>
<reference evidence="10 11" key="1">
    <citation type="submission" date="2018-08" db="EMBL/GenBank/DDBJ databases">
        <title>Meiothermus granaticius genome AF-68 sequencing project.</title>
        <authorList>
            <person name="Da Costa M.S."/>
            <person name="Albuquerque L."/>
            <person name="Raposo P."/>
            <person name="Froufe H.J.C."/>
            <person name="Barroso C.S."/>
            <person name="Egas C."/>
        </authorList>
    </citation>
    <scope>NUCLEOTIDE SEQUENCE [LARGE SCALE GENOMIC DNA]</scope>
    <source>
        <strain evidence="10 11">AF-68</strain>
    </source>
</reference>
<protein>
    <submittedName>
        <fullName evidence="10">Acyl-CoA dehydrogenase</fullName>
        <ecNumber evidence="10">1.3.99.-</ecNumber>
    </submittedName>
</protein>
<comment type="cofactor">
    <cofactor evidence="1 6">
        <name>FAD</name>
        <dbReference type="ChEBI" id="CHEBI:57692"/>
    </cofactor>
</comment>
<evidence type="ECO:0000313" key="11">
    <source>
        <dbReference type="Proteomes" id="UP000266178"/>
    </source>
</evidence>
<dbReference type="PIRSF" id="PIRSF016578">
    <property type="entry name" value="HsaA"/>
    <property type="match status" value="1"/>
</dbReference>
<dbReference type="InterPro" id="IPR009100">
    <property type="entry name" value="AcylCoA_DH/oxidase_NM_dom_sf"/>
</dbReference>
<dbReference type="FunFam" id="1.20.140.10:FF:000004">
    <property type="entry name" value="Acyl-CoA dehydrogenase FadE25"/>
    <property type="match status" value="1"/>
</dbReference>
<dbReference type="PROSITE" id="PS00072">
    <property type="entry name" value="ACYL_COA_DH_1"/>
    <property type="match status" value="1"/>
</dbReference>
<comment type="caution">
    <text evidence="10">The sequence shown here is derived from an EMBL/GenBank/DDBJ whole genome shotgun (WGS) entry which is preliminary data.</text>
</comment>
<sequence>MNFMAALTSDQKLVLEMVRQVSREVLWELAPEYDRSGEYPWPQLRQLGKLGLLGMNTPEEWGGSGFDSVTWALAMEEIAAADPSVAVLLSVTSGLPQYMLNKFGTLEQKKKYLVPLASGEWIGAFGLTEPHAGSDPASMRLSAKKVPGGWQLDGVKAWVTSGGQAQVYTVMAKGEAGISSFIVERDFPGLSFGKPEEKMGLHAAHSCEMVFQGVFVPAENLLGQEGRGLAQALAGLDSGRVGIAAQAVGMARAAFEIAKEYADERVQFGRKIREFQGVSFKLAEMYTRIVAARALTLAAAERKDSGERFTLEASTAKLFASEAAVSVTREAVQILGGYGYHRDYRVERYYRDAKITEIYEGTSEIQKLVIARELYK</sequence>
<feature type="domain" description="Acyl-CoA dehydrogenase/oxidase N-terminal" evidence="9">
    <location>
        <begin position="8"/>
        <end position="120"/>
    </location>
</feature>
<dbReference type="Pfam" id="PF02771">
    <property type="entry name" value="Acyl-CoA_dh_N"/>
    <property type="match status" value="1"/>
</dbReference>
<evidence type="ECO:0000256" key="4">
    <source>
        <dbReference type="ARBA" id="ARBA00022827"/>
    </source>
</evidence>
<dbReference type="Gene3D" id="1.10.540.10">
    <property type="entry name" value="Acyl-CoA dehydrogenase/oxidase, N-terminal domain"/>
    <property type="match status" value="1"/>
</dbReference>
<dbReference type="GO" id="GO:0050660">
    <property type="term" value="F:flavin adenine dinucleotide binding"/>
    <property type="evidence" value="ECO:0007669"/>
    <property type="project" value="InterPro"/>
</dbReference>
<dbReference type="InterPro" id="IPR006089">
    <property type="entry name" value="Acyl-CoA_DH_CS"/>
</dbReference>
<dbReference type="FunFam" id="1.10.540.10:FF:000002">
    <property type="entry name" value="Acyl-CoA dehydrogenase FadE19"/>
    <property type="match status" value="1"/>
</dbReference>
<dbReference type="PROSITE" id="PS00073">
    <property type="entry name" value="ACYL_COA_DH_2"/>
    <property type="match status" value="1"/>
</dbReference>
<keyword evidence="11" id="KW-1185">Reference proteome</keyword>
<evidence type="ECO:0000259" key="8">
    <source>
        <dbReference type="Pfam" id="PF02770"/>
    </source>
</evidence>
<dbReference type="InterPro" id="IPR006091">
    <property type="entry name" value="Acyl-CoA_Oxase/DH_mid-dom"/>
</dbReference>
<gene>
    <name evidence="10" type="primary">mmgC_2</name>
    <name evidence="10" type="ORF">Mgrana_02116</name>
</gene>
<dbReference type="InterPro" id="IPR036250">
    <property type="entry name" value="AcylCo_DH-like_C"/>
</dbReference>
<evidence type="ECO:0000259" key="7">
    <source>
        <dbReference type="Pfam" id="PF00441"/>
    </source>
</evidence>
<evidence type="ECO:0000256" key="6">
    <source>
        <dbReference type="RuleBase" id="RU362125"/>
    </source>
</evidence>
<dbReference type="EMBL" id="QWLB01000028">
    <property type="protein sequence ID" value="RIH91935.1"/>
    <property type="molecule type" value="Genomic_DNA"/>
</dbReference>
<dbReference type="Gene3D" id="2.40.110.10">
    <property type="entry name" value="Butyryl-CoA Dehydrogenase, subunit A, domain 2"/>
    <property type="match status" value="1"/>
</dbReference>
<dbReference type="PANTHER" id="PTHR43884">
    <property type="entry name" value="ACYL-COA DEHYDROGENASE"/>
    <property type="match status" value="1"/>
</dbReference>
<dbReference type="Pfam" id="PF00441">
    <property type="entry name" value="Acyl-CoA_dh_1"/>
    <property type="match status" value="1"/>
</dbReference>
<name>A0A399F889_9DEIN</name>
<dbReference type="Proteomes" id="UP000266178">
    <property type="component" value="Unassembled WGS sequence"/>
</dbReference>
<keyword evidence="5 6" id="KW-0560">Oxidoreductase</keyword>
<dbReference type="EC" id="1.3.99.-" evidence="10"/>
<dbReference type="Gene3D" id="1.20.140.10">
    <property type="entry name" value="Butyryl-CoA Dehydrogenase, subunit A, domain 3"/>
    <property type="match status" value="1"/>
</dbReference>
<evidence type="ECO:0000256" key="1">
    <source>
        <dbReference type="ARBA" id="ARBA00001974"/>
    </source>
</evidence>
<evidence type="ECO:0000313" key="10">
    <source>
        <dbReference type="EMBL" id="RIH91935.1"/>
    </source>
</evidence>
<feature type="domain" description="Acyl-CoA dehydrogenase/oxidase C-terminal" evidence="7">
    <location>
        <begin position="226"/>
        <end position="374"/>
    </location>
</feature>
<dbReference type="InterPro" id="IPR009075">
    <property type="entry name" value="AcylCo_DH/oxidase_C"/>
</dbReference>
<evidence type="ECO:0000256" key="2">
    <source>
        <dbReference type="ARBA" id="ARBA00009347"/>
    </source>
</evidence>
<dbReference type="AlphaFoldDB" id="A0A399F889"/>
<dbReference type="Pfam" id="PF02770">
    <property type="entry name" value="Acyl-CoA_dh_M"/>
    <property type="match status" value="1"/>
</dbReference>
<comment type="similarity">
    <text evidence="2 6">Belongs to the acyl-CoA dehydrogenase family.</text>
</comment>
<dbReference type="InterPro" id="IPR013786">
    <property type="entry name" value="AcylCoA_DH/ox_N"/>
</dbReference>
<evidence type="ECO:0000256" key="5">
    <source>
        <dbReference type="ARBA" id="ARBA00023002"/>
    </source>
</evidence>
<keyword evidence="3 6" id="KW-0285">Flavoprotein</keyword>
<dbReference type="InterPro" id="IPR037069">
    <property type="entry name" value="AcylCoA_DH/ox_N_sf"/>
</dbReference>
<dbReference type="InterPro" id="IPR046373">
    <property type="entry name" value="Acyl-CoA_Oxase/DH_mid-dom_sf"/>
</dbReference>
<feature type="domain" description="Acyl-CoA oxidase/dehydrogenase middle" evidence="8">
    <location>
        <begin position="124"/>
        <end position="214"/>
    </location>
</feature>
<keyword evidence="4 6" id="KW-0274">FAD</keyword>
<organism evidence="10 11">
    <name type="scientific">Meiothermus granaticius NBRC 107808</name>
    <dbReference type="NCBI Taxonomy" id="1227551"/>
    <lineage>
        <taxon>Bacteria</taxon>
        <taxon>Thermotogati</taxon>
        <taxon>Deinococcota</taxon>
        <taxon>Deinococci</taxon>
        <taxon>Thermales</taxon>
        <taxon>Thermaceae</taxon>
        <taxon>Meiothermus</taxon>
    </lineage>
</organism>